<feature type="compositionally biased region" description="Gly residues" evidence="2">
    <location>
        <begin position="1"/>
        <end position="12"/>
    </location>
</feature>
<dbReference type="CDD" id="cd16936">
    <property type="entry name" value="HATPase_RsbW-like"/>
    <property type="match status" value="1"/>
</dbReference>
<proteinExistence type="predicted"/>
<accession>A0ABV3BQK7</accession>
<keyword evidence="4" id="KW-0547">Nucleotide-binding</keyword>
<organism evidence="4 5">
    <name type="scientific">Streptomyces atriruber</name>
    <dbReference type="NCBI Taxonomy" id="545121"/>
    <lineage>
        <taxon>Bacteria</taxon>
        <taxon>Bacillati</taxon>
        <taxon>Actinomycetota</taxon>
        <taxon>Actinomycetes</taxon>
        <taxon>Kitasatosporales</taxon>
        <taxon>Streptomycetaceae</taxon>
        <taxon>Streptomyces</taxon>
    </lineage>
</organism>
<protein>
    <submittedName>
        <fullName evidence="4">ATP-binding protein</fullName>
    </submittedName>
</protein>
<evidence type="ECO:0000259" key="3">
    <source>
        <dbReference type="Pfam" id="PF13581"/>
    </source>
</evidence>
<keyword evidence="1" id="KW-0418">Kinase</keyword>
<dbReference type="SUPFAM" id="SSF55874">
    <property type="entry name" value="ATPase domain of HSP90 chaperone/DNA topoisomerase II/histidine kinase"/>
    <property type="match status" value="1"/>
</dbReference>
<dbReference type="Pfam" id="PF13581">
    <property type="entry name" value="HATPase_c_2"/>
    <property type="match status" value="1"/>
</dbReference>
<feature type="compositionally biased region" description="Basic and acidic residues" evidence="2">
    <location>
        <begin position="19"/>
        <end position="42"/>
    </location>
</feature>
<dbReference type="Proteomes" id="UP001551176">
    <property type="component" value="Unassembled WGS sequence"/>
</dbReference>
<evidence type="ECO:0000313" key="4">
    <source>
        <dbReference type="EMBL" id="MEU6823302.1"/>
    </source>
</evidence>
<evidence type="ECO:0000313" key="5">
    <source>
        <dbReference type="Proteomes" id="UP001551176"/>
    </source>
</evidence>
<gene>
    <name evidence="4" type="ORF">ABZ921_21930</name>
</gene>
<keyword evidence="4" id="KW-0067">ATP-binding</keyword>
<keyword evidence="5" id="KW-1185">Reference proteome</keyword>
<feature type="region of interest" description="Disordered" evidence="2">
    <location>
        <begin position="1"/>
        <end position="42"/>
    </location>
</feature>
<dbReference type="Gene3D" id="3.30.565.10">
    <property type="entry name" value="Histidine kinase-like ATPase, C-terminal domain"/>
    <property type="match status" value="1"/>
</dbReference>
<dbReference type="InterPro" id="IPR003594">
    <property type="entry name" value="HATPase_dom"/>
</dbReference>
<dbReference type="InterPro" id="IPR036890">
    <property type="entry name" value="HATPase_C_sf"/>
</dbReference>
<dbReference type="PANTHER" id="PTHR35526:SF3">
    <property type="entry name" value="ANTI-SIGMA-F FACTOR RSBW"/>
    <property type="match status" value="1"/>
</dbReference>
<reference evidence="4 5" key="1">
    <citation type="submission" date="2024-06" db="EMBL/GenBank/DDBJ databases">
        <title>The Natural Products Discovery Center: Release of the First 8490 Sequenced Strains for Exploring Actinobacteria Biosynthetic Diversity.</title>
        <authorList>
            <person name="Kalkreuter E."/>
            <person name="Kautsar S.A."/>
            <person name="Yang D."/>
            <person name="Bader C.D."/>
            <person name="Teijaro C.N."/>
            <person name="Fluegel L."/>
            <person name="Davis C.M."/>
            <person name="Simpson J.R."/>
            <person name="Lauterbach L."/>
            <person name="Steele A.D."/>
            <person name="Gui C."/>
            <person name="Meng S."/>
            <person name="Li G."/>
            <person name="Viehrig K."/>
            <person name="Ye F."/>
            <person name="Su P."/>
            <person name="Kiefer A.F."/>
            <person name="Nichols A."/>
            <person name="Cepeda A.J."/>
            <person name="Yan W."/>
            <person name="Fan B."/>
            <person name="Jiang Y."/>
            <person name="Adhikari A."/>
            <person name="Zheng C.-J."/>
            <person name="Schuster L."/>
            <person name="Cowan T.M."/>
            <person name="Smanski M.J."/>
            <person name="Chevrette M.G."/>
            <person name="De Carvalho L.P.S."/>
            <person name="Shen B."/>
        </authorList>
    </citation>
    <scope>NUCLEOTIDE SEQUENCE [LARGE SCALE GENOMIC DNA]</scope>
    <source>
        <strain evidence="4 5">NPDC046838</strain>
    </source>
</reference>
<evidence type="ECO:0000256" key="2">
    <source>
        <dbReference type="SAM" id="MobiDB-lite"/>
    </source>
</evidence>
<dbReference type="PANTHER" id="PTHR35526">
    <property type="entry name" value="ANTI-SIGMA-F FACTOR RSBW-RELATED"/>
    <property type="match status" value="1"/>
</dbReference>
<comment type="caution">
    <text evidence="4">The sequence shown here is derived from an EMBL/GenBank/DDBJ whole genome shotgun (WGS) entry which is preliminary data.</text>
</comment>
<evidence type="ECO:0000256" key="1">
    <source>
        <dbReference type="ARBA" id="ARBA00022527"/>
    </source>
</evidence>
<dbReference type="InterPro" id="IPR050267">
    <property type="entry name" value="Anti-sigma-factor_SerPK"/>
</dbReference>
<dbReference type="RefSeq" id="WP_359351624.1">
    <property type="nucleotide sequence ID" value="NZ_JBEYXV010000011.1"/>
</dbReference>
<name>A0ABV3BQK7_9ACTN</name>
<feature type="domain" description="Histidine kinase/HSP90-like ATPase" evidence="3">
    <location>
        <begin position="44"/>
        <end position="153"/>
    </location>
</feature>
<keyword evidence="1" id="KW-0808">Transferase</keyword>
<dbReference type="GO" id="GO:0005524">
    <property type="term" value="F:ATP binding"/>
    <property type="evidence" value="ECO:0007669"/>
    <property type="project" value="UniProtKB-KW"/>
</dbReference>
<sequence length="161" mass="17205">MTSQSRGGGPGSIGASSPKTRDERTGEARGEPDRGQLTRRLGRSDLRAVSEVRKALRELLRHWGKPGRSEVAELLTSELVTNALVHTDHDAVVTATVGPRGLRVEVRDFVGRRPEPRVPNADDGTSGRGLILVQSLADSWGVRAHGVGKAVWFELDGGGVA</sequence>
<keyword evidence="1" id="KW-0723">Serine/threonine-protein kinase</keyword>
<dbReference type="EMBL" id="JBEYXV010000011">
    <property type="protein sequence ID" value="MEU6823302.1"/>
    <property type="molecule type" value="Genomic_DNA"/>
</dbReference>